<dbReference type="InterPro" id="IPR021027">
    <property type="entry name" value="Transposase_put_HTH"/>
</dbReference>
<dbReference type="NCBIfam" id="NF040570">
    <property type="entry name" value="guided_TnpB"/>
    <property type="match status" value="1"/>
</dbReference>
<feature type="domain" description="Transposase putative helix-turn-helix" evidence="11">
    <location>
        <begin position="46"/>
        <end position="85"/>
    </location>
</feature>
<dbReference type="Pfam" id="PF12323">
    <property type="entry name" value="HTH_OrfB_IS605"/>
    <property type="match status" value="1"/>
</dbReference>
<name>A0ABS9T8Q7_9PSEU</name>
<evidence type="ECO:0000256" key="8">
    <source>
        <dbReference type="SAM" id="MobiDB-lite"/>
    </source>
</evidence>
<comment type="similarity">
    <text evidence="2">In the N-terminal section; belongs to the transposase 2 family.</text>
</comment>
<keyword evidence="7" id="KW-0233">DNA recombination</keyword>
<proteinExistence type="inferred from homology"/>
<evidence type="ECO:0000256" key="4">
    <source>
        <dbReference type="ARBA" id="ARBA00022723"/>
    </source>
</evidence>
<feature type="compositionally biased region" description="Polar residues" evidence="8">
    <location>
        <begin position="431"/>
        <end position="441"/>
    </location>
</feature>
<keyword evidence="4" id="KW-0479">Metal-binding</keyword>
<keyword evidence="13" id="KW-1185">Reference proteome</keyword>
<dbReference type="InterPro" id="IPR051399">
    <property type="entry name" value="RNA-guided_DNA_endo/Transpos"/>
</dbReference>
<evidence type="ECO:0000256" key="2">
    <source>
        <dbReference type="ARBA" id="ARBA00011044"/>
    </source>
</evidence>
<evidence type="ECO:0000259" key="9">
    <source>
        <dbReference type="Pfam" id="PF01385"/>
    </source>
</evidence>
<dbReference type="InterPro" id="IPR001959">
    <property type="entry name" value="Transposase"/>
</dbReference>
<comment type="similarity">
    <text evidence="1">In the C-terminal section; belongs to the transposase 35 family.</text>
</comment>
<evidence type="ECO:0000256" key="5">
    <source>
        <dbReference type="ARBA" id="ARBA00022833"/>
    </source>
</evidence>
<comment type="caution">
    <text evidence="12">The sequence shown here is derived from an EMBL/GenBank/DDBJ whole genome shotgun (WGS) entry which is preliminary data.</text>
</comment>
<evidence type="ECO:0000313" key="13">
    <source>
        <dbReference type="Proteomes" id="UP001299970"/>
    </source>
</evidence>
<protein>
    <submittedName>
        <fullName evidence="12">Transposase</fullName>
    </submittedName>
</protein>
<dbReference type="InterPro" id="IPR010095">
    <property type="entry name" value="Cas12f1-like_TNB"/>
</dbReference>
<dbReference type="Pfam" id="PF01385">
    <property type="entry name" value="OrfB_IS605"/>
    <property type="match status" value="1"/>
</dbReference>
<gene>
    <name evidence="12" type="ORF">MMF94_04450</name>
</gene>
<sequence>MLVSEHPVPVLRDENQVRVQLESAVSASADVVRVAHKPTRYGDRVRLRYAYRLDPTPGQRIALAKAFGCARVVFNDAVATRRAAHLAGDPYPSDASLSKALTAAKKTPERAWLAEVSAVVLQQALADANTAYRNFFASLTGKRKGRKLGTPRFRSKRDRAQSIRFSKAARFRVTPAGCLRLAGVGDVPVRWSRELPADASSVTVTVDATGRYHASFVVEVDDQLLPPTGREVGIDLGLTHFAVLSDGRKVDNPRVARKAARKLRRAQHELSRRQKGSANRGKSVRKVARCHARVGDTRRDWLHKLSTTIVRENQAVYVEDLAVSGLARTRLARSVNDAGWSTFVGMLAYKAARHGRTFAKVDRWLPSTRACSTCGTIGEAKPLHVREWVCPCGAVHDRDINAAINILAAGRADRPTPVELVSDGTPVPQPAVNQEPTGSAA</sequence>
<evidence type="ECO:0000259" key="11">
    <source>
        <dbReference type="Pfam" id="PF12323"/>
    </source>
</evidence>
<dbReference type="PANTHER" id="PTHR30405:SF25">
    <property type="entry name" value="RNA-GUIDED DNA ENDONUCLEASE INSQ-RELATED"/>
    <property type="match status" value="1"/>
</dbReference>
<keyword evidence="5" id="KW-0862">Zinc</keyword>
<dbReference type="RefSeq" id="WP_241034942.1">
    <property type="nucleotide sequence ID" value="NZ_JAKXMK010000003.1"/>
</dbReference>
<evidence type="ECO:0000256" key="3">
    <source>
        <dbReference type="ARBA" id="ARBA00022578"/>
    </source>
</evidence>
<keyword evidence="3" id="KW-0815">Transposition</keyword>
<dbReference type="Proteomes" id="UP001299970">
    <property type="component" value="Unassembled WGS sequence"/>
</dbReference>
<feature type="region of interest" description="Disordered" evidence="8">
    <location>
        <begin position="266"/>
        <end position="285"/>
    </location>
</feature>
<evidence type="ECO:0000259" key="10">
    <source>
        <dbReference type="Pfam" id="PF07282"/>
    </source>
</evidence>
<feature type="region of interest" description="Disordered" evidence="8">
    <location>
        <begin position="417"/>
        <end position="441"/>
    </location>
</feature>
<organism evidence="12 13">
    <name type="scientific">Pseudonocardia alaniniphila</name>
    <dbReference type="NCBI Taxonomy" id="75291"/>
    <lineage>
        <taxon>Bacteria</taxon>
        <taxon>Bacillati</taxon>
        <taxon>Actinomycetota</taxon>
        <taxon>Actinomycetes</taxon>
        <taxon>Pseudonocardiales</taxon>
        <taxon>Pseudonocardiaceae</taxon>
        <taxon>Pseudonocardia</taxon>
    </lineage>
</organism>
<dbReference type="Pfam" id="PF07282">
    <property type="entry name" value="Cas12f1-like_TNB"/>
    <property type="match status" value="1"/>
</dbReference>
<evidence type="ECO:0000313" key="12">
    <source>
        <dbReference type="EMBL" id="MCH6164925.1"/>
    </source>
</evidence>
<keyword evidence="6" id="KW-0238">DNA-binding</keyword>
<dbReference type="EMBL" id="JAKXMK010000003">
    <property type="protein sequence ID" value="MCH6164925.1"/>
    <property type="molecule type" value="Genomic_DNA"/>
</dbReference>
<evidence type="ECO:0000256" key="7">
    <source>
        <dbReference type="ARBA" id="ARBA00023172"/>
    </source>
</evidence>
<feature type="domain" description="Cas12f1-like TNB" evidence="10">
    <location>
        <begin position="340"/>
        <end position="406"/>
    </location>
</feature>
<dbReference type="PANTHER" id="PTHR30405">
    <property type="entry name" value="TRANSPOSASE"/>
    <property type="match status" value="1"/>
</dbReference>
<evidence type="ECO:0000256" key="1">
    <source>
        <dbReference type="ARBA" id="ARBA00008761"/>
    </source>
</evidence>
<evidence type="ECO:0000256" key="6">
    <source>
        <dbReference type="ARBA" id="ARBA00023125"/>
    </source>
</evidence>
<reference evidence="12 13" key="1">
    <citation type="submission" date="2022-03" db="EMBL/GenBank/DDBJ databases">
        <title>Pseudonocardia alaer sp. nov., a novel actinomycete isolated from reed forest soil.</title>
        <authorList>
            <person name="Wang L."/>
        </authorList>
    </citation>
    <scope>NUCLEOTIDE SEQUENCE [LARGE SCALE GENOMIC DNA]</scope>
    <source>
        <strain evidence="12 13">Y-16303</strain>
    </source>
</reference>
<accession>A0ABS9T8Q7</accession>
<feature type="domain" description="Probable transposase IS891/IS1136/IS1341" evidence="9">
    <location>
        <begin position="215"/>
        <end position="328"/>
    </location>
</feature>